<comment type="similarity">
    <text evidence="4">Belongs to the class I-like SAM-binding methyltransferase superfamily.</text>
</comment>
<dbReference type="PANTHER" id="PTHR35897:SF1">
    <property type="entry name" value="METHYLTRANSFERASE AUSD"/>
    <property type="match status" value="1"/>
</dbReference>
<dbReference type="Proteomes" id="UP001583177">
    <property type="component" value="Unassembled WGS sequence"/>
</dbReference>
<evidence type="ECO:0000256" key="2">
    <source>
        <dbReference type="ARBA" id="ARBA00022679"/>
    </source>
</evidence>
<gene>
    <name evidence="5" type="ORF">Daus18300_002479</name>
</gene>
<evidence type="ECO:0000313" key="5">
    <source>
        <dbReference type="EMBL" id="KAL1877492.1"/>
    </source>
</evidence>
<evidence type="ECO:0000256" key="3">
    <source>
        <dbReference type="ARBA" id="ARBA00022691"/>
    </source>
</evidence>
<evidence type="ECO:0000256" key="4">
    <source>
        <dbReference type="ARBA" id="ARBA00038314"/>
    </source>
</evidence>
<dbReference type="SUPFAM" id="SSF53335">
    <property type="entry name" value="S-adenosyl-L-methionine-dependent methyltransferases"/>
    <property type="match status" value="1"/>
</dbReference>
<evidence type="ECO:0000313" key="6">
    <source>
        <dbReference type="Proteomes" id="UP001583177"/>
    </source>
</evidence>
<sequence>MADTTTPRGVLFTHQQELVKLPKPMEDLLLSYSHIAAEDQLSHVISLRDEAYKHCPYPCIGRLHFLDFNLAAHPGYEERVLAPLRKPRGELRDGEPEPLLLDIGTCFGQDVRKLVADGVPPERLWASEIEQFLLDLSFRLFKDDDRLKRNQFLSPGDVLAAGDDAGDRLGGLNGRVTMLHLRAVFHLFTWEQQKRVANRCLQLLRKDPGVPFLIVGGQVGDLEAGPYVVANLPPEFANVWRHNEESWLKLWQEVAAEEQWRGRIAKLDVWSKLMRRTWDSEGAATYADDHELAPDAPLWHVSEVCITFK</sequence>
<comment type="caution">
    <text evidence="5">The sequence shown here is derived from an EMBL/GenBank/DDBJ whole genome shotgun (WGS) entry which is preliminary data.</text>
</comment>
<organism evidence="5 6">
    <name type="scientific">Diaporthe australafricana</name>
    <dbReference type="NCBI Taxonomy" id="127596"/>
    <lineage>
        <taxon>Eukaryota</taxon>
        <taxon>Fungi</taxon>
        <taxon>Dikarya</taxon>
        <taxon>Ascomycota</taxon>
        <taxon>Pezizomycotina</taxon>
        <taxon>Sordariomycetes</taxon>
        <taxon>Sordariomycetidae</taxon>
        <taxon>Diaporthales</taxon>
        <taxon>Diaporthaceae</taxon>
        <taxon>Diaporthe</taxon>
    </lineage>
</organism>
<dbReference type="InterPro" id="IPR029063">
    <property type="entry name" value="SAM-dependent_MTases_sf"/>
</dbReference>
<name>A0ABR3XPH3_9PEZI</name>
<keyword evidence="3" id="KW-0949">S-adenosyl-L-methionine</keyword>
<evidence type="ECO:0000256" key="1">
    <source>
        <dbReference type="ARBA" id="ARBA00005179"/>
    </source>
</evidence>
<keyword evidence="2" id="KW-0808">Transferase</keyword>
<dbReference type="EMBL" id="JAWRVE010000014">
    <property type="protein sequence ID" value="KAL1877492.1"/>
    <property type="molecule type" value="Genomic_DNA"/>
</dbReference>
<protein>
    <recommendedName>
        <fullName evidence="7">Methyltransferase domain-containing protein</fullName>
    </recommendedName>
</protein>
<dbReference type="InterPro" id="IPR051654">
    <property type="entry name" value="Meroterpenoid_MTases"/>
</dbReference>
<evidence type="ECO:0008006" key="7">
    <source>
        <dbReference type="Google" id="ProtNLM"/>
    </source>
</evidence>
<proteinExistence type="inferred from homology"/>
<dbReference type="PANTHER" id="PTHR35897">
    <property type="entry name" value="METHYLTRANSFERASE AUSD"/>
    <property type="match status" value="1"/>
</dbReference>
<reference evidence="5 6" key="1">
    <citation type="journal article" date="2024" name="IMA Fungus">
        <title>IMA Genome - F19 : A genome assembly and annotation guide to empower mycologists, including annotated draft genome sequences of Ceratocystis pirilliformis, Diaporthe australafricana, Fusarium ophioides, Paecilomyces lecythidis, and Sporothrix stenoceras.</title>
        <authorList>
            <person name="Aylward J."/>
            <person name="Wilson A.M."/>
            <person name="Visagie C.M."/>
            <person name="Spraker J."/>
            <person name="Barnes I."/>
            <person name="Buitendag C."/>
            <person name="Ceriani C."/>
            <person name="Del Mar Angel L."/>
            <person name="du Plessis D."/>
            <person name="Fuchs T."/>
            <person name="Gasser K."/>
            <person name="Kramer D."/>
            <person name="Li W."/>
            <person name="Munsamy K."/>
            <person name="Piso A."/>
            <person name="Price J.L."/>
            <person name="Sonnekus B."/>
            <person name="Thomas C."/>
            <person name="van der Nest A."/>
            <person name="van Dijk A."/>
            <person name="van Heerden A."/>
            <person name="van Vuuren N."/>
            <person name="Yilmaz N."/>
            <person name="Duong T.A."/>
            <person name="van der Merwe N.A."/>
            <person name="Wingfield M.J."/>
            <person name="Wingfield B.D."/>
        </authorList>
    </citation>
    <scope>NUCLEOTIDE SEQUENCE [LARGE SCALE GENOMIC DNA]</scope>
    <source>
        <strain evidence="5 6">CMW 18300</strain>
    </source>
</reference>
<accession>A0ABR3XPH3</accession>
<comment type="pathway">
    <text evidence="1">Secondary metabolite biosynthesis.</text>
</comment>
<keyword evidence="6" id="KW-1185">Reference proteome</keyword>